<sequence length="212" mass="23739">MDQLKIVLAAFKKHHFWVLCGVAVVTALVGWWLATGALDKAFADRRTEINGNFQKMQTIVGQEKHPNQQCIEEIGKKTEELKAEVVLAWKQLYEQQKQKNPLPKPLGEDFKMVFESLGPKDKIPGRYLQRYMDFIGYHIPTLFEMADILRPAPPAEDDKDTAIGEAPGRRRPPMGLAGPVYDPEAGRDYDSSLGGSYQYPTGAMGGVQNYGV</sequence>
<accession>X0V9B2</accession>
<evidence type="ECO:0000256" key="1">
    <source>
        <dbReference type="SAM" id="MobiDB-lite"/>
    </source>
</evidence>
<comment type="caution">
    <text evidence="3">The sequence shown here is derived from an EMBL/GenBank/DDBJ whole genome shotgun (WGS) entry which is preliminary data.</text>
</comment>
<keyword evidence="2" id="KW-0472">Membrane</keyword>
<gene>
    <name evidence="3" type="ORF">S01H1_37002</name>
</gene>
<dbReference type="AlphaFoldDB" id="X0V9B2"/>
<keyword evidence="2" id="KW-0812">Transmembrane</keyword>
<feature type="transmembrane region" description="Helical" evidence="2">
    <location>
        <begin position="16"/>
        <end position="38"/>
    </location>
</feature>
<organism evidence="3">
    <name type="scientific">marine sediment metagenome</name>
    <dbReference type="NCBI Taxonomy" id="412755"/>
    <lineage>
        <taxon>unclassified sequences</taxon>
        <taxon>metagenomes</taxon>
        <taxon>ecological metagenomes</taxon>
    </lineage>
</organism>
<name>X0V9B2_9ZZZZ</name>
<keyword evidence="2" id="KW-1133">Transmembrane helix</keyword>
<evidence type="ECO:0000313" key="3">
    <source>
        <dbReference type="EMBL" id="GAG09048.1"/>
    </source>
</evidence>
<reference evidence="3" key="1">
    <citation type="journal article" date="2014" name="Front. Microbiol.">
        <title>High frequency of phylogenetically diverse reductive dehalogenase-homologous genes in deep subseafloor sedimentary metagenomes.</title>
        <authorList>
            <person name="Kawai M."/>
            <person name="Futagami T."/>
            <person name="Toyoda A."/>
            <person name="Takaki Y."/>
            <person name="Nishi S."/>
            <person name="Hori S."/>
            <person name="Arai W."/>
            <person name="Tsubouchi T."/>
            <person name="Morono Y."/>
            <person name="Uchiyama I."/>
            <person name="Ito T."/>
            <person name="Fujiyama A."/>
            <person name="Inagaki F."/>
            <person name="Takami H."/>
        </authorList>
    </citation>
    <scope>NUCLEOTIDE SEQUENCE</scope>
    <source>
        <strain evidence="3">Expedition CK06-06</strain>
    </source>
</reference>
<protein>
    <submittedName>
        <fullName evidence="3">Uncharacterized protein</fullName>
    </submittedName>
</protein>
<evidence type="ECO:0000256" key="2">
    <source>
        <dbReference type="SAM" id="Phobius"/>
    </source>
</evidence>
<feature type="non-terminal residue" evidence="3">
    <location>
        <position position="212"/>
    </location>
</feature>
<dbReference type="EMBL" id="BARS01023222">
    <property type="protein sequence ID" value="GAG09048.1"/>
    <property type="molecule type" value="Genomic_DNA"/>
</dbReference>
<feature type="region of interest" description="Disordered" evidence="1">
    <location>
        <begin position="152"/>
        <end position="189"/>
    </location>
</feature>
<proteinExistence type="predicted"/>